<dbReference type="InterPro" id="IPR014962">
    <property type="entry name" value="YolD"/>
</dbReference>
<sequence>MRKKLEGNGLWESSRMMLPEHKERILEVNHELVRKEQPILDPYKWEEINERLSDAYRNGEAVRLVLWDPFENRSITGMITKLDVLAYRILIAGQWVKLSGILEVEFA</sequence>
<proteinExistence type="predicted"/>
<evidence type="ECO:0000313" key="2">
    <source>
        <dbReference type="Proteomes" id="UP000054526"/>
    </source>
</evidence>
<gene>
    <name evidence="1" type="ORF">SD71_02760</name>
</gene>
<dbReference type="Proteomes" id="UP000054526">
    <property type="component" value="Unassembled WGS sequence"/>
</dbReference>
<reference evidence="1 2" key="1">
    <citation type="submission" date="2014-12" db="EMBL/GenBank/DDBJ databases">
        <title>Draft genome sequence of Cohnella kolymensis strain B-2846.</title>
        <authorList>
            <person name="Karlyshev A.V."/>
            <person name="Kudryashova E.B."/>
        </authorList>
    </citation>
    <scope>NUCLEOTIDE SEQUENCE [LARGE SCALE GENOMIC DNA]</scope>
    <source>
        <strain evidence="1 2">VKM B-2846</strain>
    </source>
</reference>
<keyword evidence="2" id="KW-1185">Reference proteome</keyword>
<evidence type="ECO:0000313" key="1">
    <source>
        <dbReference type="EMBL" id="KIL37555.1"/>
    </source>
</evidence>
<comment type="caution">
    <text evidence="1">The sequence shown here is derived from an EMBL/GenBank/DDBJ whole genome shotgun (WGS) entry which is preliminary data.</text>
</comment>
<dbReference type="Pfam" id="PF08863">
    <property type="entry name" value="YolD"/>
    <property type="match status" value="1"/>
</dbReference>
<name>A0ABR5AAC1_9BACL</name>
<organism evidence="1 2">
    <name type="scientific">Cohnella kolymensis</name>
    <dbReference type="NCBI Taxonomy" id="1590652"/>
    <lineage>
        <taxon>Bacteria</taxon>
        <taxon>Bacillati</taxon>
        <taxon>Bacillota</taxon>
        <taxon>Bacilli</taxon>
        <taxon>Bacillales</taxon>
        <taxon>Paenibacillaceae</taxon>
        <taxon>Cohnella</taxon>
    </lineage>
</organism>
<accession>A0ABR5AAC1</accession>
<protein>
    <recommendedName>
        <fullName evidence="3">YolD-like protein</fullName>
    </recommendedName>
</protein>
<dbReference type="RefSeq" id="WP_041059131.1">
    <property type="nucleotide sequence ID" value="NZ_JXAL01000001.1"/>
</dbReference>
<evidence type="ECO:0008006" key="3">
    <source>
        <dbReference type="Google" id="ProtNLM"/>
    </source>
</evidence>
<dbReference type="EMBL" id="JXAL01000001">
    <property type="protein sequence ID" value="KIL37555.1"/>
    <property type="molecule type" value="Genomic_DNA"/>
</dbReference>